<sequence>MAASTPQSASQHPIYLFGPQFLSFTSASLIQLRTQCLDSRGLQEWVLQVLAELPGYWKAITQSFPSLAHLPVEKQLQDILEAFQNGDTSKLSFPLPNFLLCPFVVILQLTQYVRYRRLAQSPNERLLISDAAAEAVGFCTGLLSALAVSCSTTQQQLEQHGASAVRLALLIGAFVEIHNASEAFVTISACWQFPEGKKELTSILEAFPEAYISVTYDENRCTVTASKQNSSALLQRLKEAGLQVTELSLQGRFHDPKRTADIDAIINFCDTHRGFSLPDARHLVFATRSQGGSYITQGSLHEIALKAILVDHCQWHQTFASISLSLPDEGCIISFGLERCVPQSFLRNVSNRLLQMTDVDSGKAKLKLGSTQPQDPNHDAIAVIGMSCRVPGADDLEEFWKLLCENKSQHKEVPSDRFNFDTAWRSVDPKRKWFGNFIDGFNNFDHKFFNKTPREALAMDPQQKMMLQAAYQAVEQSGYFQASRRVDKHIGCYIGVSNVDYQDNSACHAPTAYTATGTLMSFVAGKIGHFFGWTGPAMSIDTACSGSSVAVHEACRAVLSGECTAALAGGVNAMTGPLWFQNLAGASFLSTTGQCKPFDAKGDGYCRGEAVGAVMLKRLSSAIADGDPVFGTIAATAVYQNQNCTAITVPNSPSLSSLFETVISRARIDPYAITYVEAHGTGTAVGDPAEYGGILKALGGPKRSSTLALRSVKGLVGHAECASGMVALIKTLLQLQKGIIAPQASHQRMNPALHASPSDNIEISTQAKPWDASFKAALINNYGASGSNASMVVTEAPSRAISTAVEAVRSPQQPFWFSGANDERLRAYISKFLTRLDSYAKNVSLADLSFNIALQSNRNLGRALIFHSSSIQDIKNTLTAFQQNETAPTIEVDDSSRPVILCFGGQVSTFVGLDRQTFERTAILRKYMDQCDLVCKSMGLTGIYPEIFKREPIQDTVQLQTCLFAMQYSCAKSWIDAGLQVTAVVGHSFGELVAQTVAGAMSLNDGLKVIARRAQLIRDSWESDRGAMMAIEAEIELVQDLIAHANKTEPVSDRPAGIACFNGPTSFTLAGSTQSIQNLETILTKDKSFGPLVRFRKLNTSHAFHSTLVESLVPDLEHLTHDITFSAPQIRVERATKAASTTSLPSSYIAEHLRQPVYFAQAVRRLADDYEGAIWIEAGSQSTITKMTAKALGMPKTSHFQAMSLTSDDAWQRLVEAFTALWTQRLKIDFWPHHPSQTSQYIPLLLPPYQFEKSNHFLDLKVQKGVSEGLPEPASNNAPRGLWTLITYEKDNKTAARFRVETDHKIFQELMAGHTVAHSQPLCPSTLQLDIATEAIRSLCPELHLSDFQIDLRNLENQSPICRDPSRLVWLDVTAIDETQRVWAWKMVSTPVEGKNGVGESRHASGKVVFRSRNEQEFLEEFERFGRLVTHKRCIETLAGSDGDDIIQGEAIYKLFSDVVDYSEVFRGVRKVVGSPSTYTSAGRVVKKYFDETWLDTPLCDSFCQVAGVFVNCMTQRPDSDAFISSGVHRIVRSPFIKTFEENPEVFDVFALHHQPTKKSFSSDVFIFDNRTSQLLGVILGIQYQRVSKVAMAKLLARLTPGAEQPDQATKSLASAARAVAASPTVGPEVKSVQSQPEASSDDAKVAGKIVTILAEMTGVDADKITGETNLIDMGIDSLMGMEVARELESVFQCTLDMSSMMDLTILKDLVSWVRRAVGETDDKILGGSDTSAPGTATPDENSPSPEIMTPFDSDVPLASLEAKVDARQAAIDLYIAKYSRDFSMVSSFSSSSVKIPLTTHCVLVSGATGSLGAHLAEHFAKLPSVGKVVCFNRPSRGTDPMTRQLQTFEEKGISLTADDIAKLKVIAADTSKPFLGLEYTAYTDLVNEVTHIVHCAWPMSITRTVSEFEDQFVAMRNLIDLSRDASHKLPHHTKIGFQFISSIATVGMYPVVTGNSLASETPSMAKYALPSGYSDAKLVCEGLVAETLGHYPDHAHAMAVRVGQVAGSSTSGYWNPMEHFSLLVKSAQTLNALPALPGHLSWLPVNDVAASLAELLLSHSPAANIYHVENPVRQPWSEVTSLLADELTIPSSNIIQYDEWLKLIRDFPRHRDAENPAKRVITFLENDFIRMATGGLILGVDKATKVSKTLRNAVLVERALIKSYVRSWRDRGFL</sequence>
<evidence type="ECO:0000259" key="7">
    <source>
        <dbReference type="PROSITE" id="PS50075"/>
    </source>
</evidence>
<dbReference type="Pfam" id="PF00698">
    <property type="entry name" value="Acyl_transf_1"/>
    <property type="match status" value="1"/>
</dbReference>
<name>A0A084Q7U0_STAC4</name>
<dbReference type="InterPro" id="IPR050091">
    <property type="entry name" value="PKS_NRPS_Biosynth_Enz"/>
</dbReference>
<evidence type="ECO:0000256" key="1">
    <source>
        <dbReference type="ARBA" id="ARBA00022450"/>
    </source>
</evidence>
<evidence type="ECO:0000256" key="2">
    <source>
        <dbReference type="ARBA" id="ARBA00022553"/>
    </source>
</evidence>
<dbReference type="SMART" id="SM00825">
    <property type="entry name" value="PKS_KS"/>
    <property type="match status" value="1"/>
</dbReference>
<dbReference type="Pfam" id="PF16073">
    <property type="entry name" value="SAT"/>
    <property type="match status" value="1"/>
</dbReference>
<dbReference type="Pfam" id="PF02801">
    <property type="entry name" value="Ketoacyl-synt_C"/>
    <property type="match status" value="1"/>
</dbReference>
<dbReference type="SUPFAM" id="SSF52151">
    <property type="entry name" value="FabD/lysophospholipase-like"/>
    <property type="match status" value="1"/>
</dbReference>
<organism evidence="10 11">
    <name type="scientific">Stachybotrys chlorohalonatus (strain IBT 40285)</name>
    <dbReference type="NCBI Taxonomy" id="1283841"/>
    <lineage>
        <taxon>Eukaryota</taxon>
        <taxon>Fungi</taxon>
        <taxon>Dikarya</taxon>
        <taxon>Ascomycota</taxon>
        <taxon>Pezizomycotina</taxon>
        <taxon>Sordariomycetes</taxon>
        <taxon>Hypocreomycetidae</taxon>
        <taxon>Hypocreales</taxon>
        <taxon>Stachybotryaceae</taxon>
        <taxon>Stachybotrys</taxon>
    </lineage>
</organism>
<dbReference type="SMART" id="SM00827">
    <property type="entry name" value="PKS_AT"/>
    <property type="match status" value="1"/>
</dbReference>
<dbReference type="InterPro" id="IPR016035">
    <property type="entry name" value="Acyl_Trfase/lysoPLipase"/>
</dbReference>
<evidence type="ECO:0000259" key="8">
    <source>
        <dbReference type="PROSITE" id="PS52004"/>
    </source>
</evidence>
<dbReference type="InterPro" id="IPR014030">
    <property type="entry name" value="Ketoacyl_synth_N"/>
</dbReference>
<dbReference type="SUPFAM" id="SSF55048">
    <property type="entry name" value="Probable ACP-binding domain of malonyl-CoA ACP transacylase"/>
    <property type="match status" value="1"/>
</dbReference>
<feature type="domain" description="Carrier" evidence="7">
    <location>
        <begin position="1641"/>
        <end position="1718"/>
    </location>
</feature>
<dbReference type="InterPro" id="IPR014043">
    <property type="entry name" value="Acyl_transferase_dom"/>
</dbReference>
<dbReference type="PROSITE" id="PS52019">
    <property type="entry name" value="PKS_MFAS_DH"/>
    <property type="match status" value="1"/>
</dbReference>
<proteinExistence type="predicted"/>
<dbReference type="GO" id="GO:0006633">
    <property type="term" value="P:fatty acid biosynthetic process"/>
    <property type="evidence" value="ECO:0007669"/>
    <property type="project" value="TreeGrafter"/>
</dbReference>
<keyword evidence="3" id="KW-0808">Transferase</keyword>
<dbReference type="InterPro" id="IPR036736">
    <property type="entry name" value="ACP-like_sf"/>
</dbReference>
<dbReference type="InterPro" id="IPR016036">
    <property type="entry name" value="Malonyl_transacylase_ACP-bd"/>
</dbReference>
<dbReference type="SUPFAM" id="SSF53901">
    <property type="entry name" value="Thiolase-like"/>
    <property type="match status" value="1"/>
</dbReference>
<feature type="region of interest" description="N-terminal hotdog fold" evidence="5">
    <location>
        <begin position="1279"/>
        <end position="1415"/>
    </location>
</feature>
<dbReference type="InterPro" id="IPR036291">
    <property type="entry name" value="NAD(P)-bd_dom_sf"/>
</dbReference>
<dbReference type="STRING" id="1283841.A0A084Q7U0"/>
<dbReference type="InterPro" id="IPR001227">
    <property type="entry name" value="Ac_transferase_dom_sf"/>
</dbReference>
<dbReference type="InterPro" id="IPR020841">
    <property type="entry name" value="PKS_Beta-ketoAc_synthase_dom"/>
</dbReference>
<dbReference type="PROSITE" id="PS50075">
    <property type="entry name" value="CARRIER"/>
    <property type="match status" value="1"/>
</dbReference>
<dbReference type="Gene3D" id="3.10.129.110">
    <property type="entry name" value="Polyketide synthase dehydratase"/>
    <property type="match status" value="1"/>
</dbReference>
<dbReference type="GO" id="GO:0044550">
    <property type="term" value="P:secondary metabolite biosynthetic process"/>
    <property type="evidence" value="ECO:0007669"/>
    <property type="project" value="TreeGrafter"/>
</dbReference>
<evidence type="ECO:0000259" key="9">
    <source>
        <dbReference type="PROSITE" id="PS52019"/>
    </source>
</evidence>
<feature type="region of interest" description="C-terminal hotdog fold" evidence="5">
    <location>
        <begin position="1443"/>
        <end position="1593"/>
    </location>
</feature>
<dbReference type="InterPro" id="IPR049900">
    <property type="entry name" value="PKS_mFAS_DH"/>
</dbReference>
<evidence type="ECO:0000313" key="11">
    <source>
        <dbReference type="Proteomes" id="UP000028524"/>
    </source>
</evidence>
<dbReference type="GO" id="GO:0031177">
    <property type="term" value="F:phosphopantetheine binding"/>
    <property type="evidence" value="ECO:0007669"/>
    <property type="project" value="InterPro"/>
</dbReference>
<evidence type="ECO:0000313" key="10">
    <source>
        <dbReference type="EMBL" id="KFA60025.1"/>
    </source>
</evidence>
<feature type="region of interest" description="Disordered" evidence="6">
    <location>
        <begin position="1724"/>
        <end position="1749"/>
    </location>
</feature>
<dbReference type="Gene3D" id="3.40.366.10">
    <property type="entry name" value="Malonyl-Coenzyme A Acyl Carrier Protein, domain 2"/>
    <property type="match status" value="2"/>
</dbReference>
<dbReference type="GO" id="GO:0004312">
    <property type="term" value="F:fatty acid synthase activity"/>
    <property type="evidence" value="ECO:0007669"/>
    <property type="project" value="TreeGrafter"/>
</dbReference>
<dbReference type="Gene3D" id="3.30.70.3290">
    <property type="match status" value="1"/>
</dbReference>
<dbReference type="SUPFAM" id="SSF47336">
    <property type="entry name" value="ACP-like"/>
    <property type="match status" value="1"/>
</dbReference>
<dbReference type="Pfam" id="PF07993">
    <property type="entry name" value="NAD_binding_4"/>
    <property type="match status" value="1"/>
</dbReference>
<dbReference type="Gene3D" id="1.10.1200.10">
    <property type="entry name" value="ACP-like"/>
    <property type="match status" value="1"/>
</dbReference>
<dbReference type="InterPro" id="IPR006162">
    <property type="entry name" value="Ppantetheine_attach_site"/>
</dbReference>
<dbReference type="InterPro" id="IPR020806">
    <property type="entry name" value="PKS_PP-bd"/>
</dbReference>
<accession>A0A084Q7U0</accession>
<evidence type="ECO:0000256" key="4">
    <source>
        <dbReference type="ARBA" id="ARBA00023315"/>
    </source>
</evidence>
<dbReference type="InParanoid" id="A0A084Q7U0"/>
<dbReference type="EMBL" id="KL661944">
    <property type="protein sequence ID" value="KFA60025.1"/>
    <property type="molecule type" value="Genomic_DNA"/>
</dbReference>
<dbReference type="HOGENOM" id="CLU_000022_6_2_1"/>
<dbReference type="Gene3D" id="3.40.50.720">
    <property type="entry name" value="NAD(P)-binding Rossmann-like Domain"/>
    <property type="match status" value="1"/>
</dbReference>
<feature type="active site" description="Proton donor; for dehydratase activity" evidence="5">
    <location>
        <position position="1501"/>
    </location>
</feature>
<dbReference type="InterPro" id="IPR042104">
    <property type="entry name" value="PKS_dehydratase_sf"/>
</dbReference>
<dbReference type="PANTHER" id="PTHR43775">
    <property type="entry name" value="FATTY ACID SYNTHASE"/>
    <property type="match status" value="1"/>
</dbReference>
<evidence type="ECO:0000256" key="3">
    <source>
        <dbReference type="ARBA" id="ARBA00022679"/>
    </source>
</evidence>
<dbReference type="Proteomes" id="UP000028524">
    <property type="component" value="Unassembled WGS sequence"/>
</dbReference>
<keyword evidence="4" id="KW-0012">Acyltransferase</keyword>
<dbReference type="OMA" id="HEMEDGI"/>
<keyword evidence="2" id="KW-0597">Phosphoprotein</keyword>
<feature type="domain" description="Ketosynthase family 3 (KS3)" evidence="8">
    <location>
        <begin position="378"/>
        <end position="795"/>
    </location>
</feature>
<dbReference type="OrthoDB" id="329835at2759"/>
<feature type="active site" description="Proton acceptor; for dehydratase activity" evidence="5">
    <location>
        <position position="1314"/>
    </location>
</feature>
<dbReference type="Gene3D" id="3.40.47.10">
    <property type="match status" value="1"/>
</dbReference>
<reference evidence="10 11" key="1">
    <citation type="journal article" date="2014" name="BMC Genomics">
        <title>Comparative genome sequencing reveals chemotype-specific gene clusters in the toxigenic black mold Stachybotrys.</title>
        <authorList>
            <person name="Semeiks J."/>
            <person name="Borek D."/>
            <person name="Otwinowski Z."/>
            <person name="Grishin N.V."/>
        </authorList>
    </citation>
    <scope>NUCLEOTIDE SEQUENCE [LARGE SCALE GENOMIC DNA]</scope>
    <source>
        <strain evidence="10 11">IBT 40285</strain>
    </source>
</reference>
<feature type="compositionally biased region" description="Polar residues" evidence="6">
    <location>
        <begin position="1729"/>
        <end position="1745"/>
    </location>
</feature>
<dbReference type="Pfam" id="PF00550">
    <property type="entry name" value="PP-binding"/>
    <property type="match status" value="1"/>
</dbReference>
<keyword evidence="11" id="KW-1185">Reference proteome</keyword>
<dbReference type="CDD" id="cd00833">
    <property type="entry name" value="PKS"/>
    <property type="match status" value="1"/>
</dbReference>
<dbReference type="InterPro" id="IPR013120">
    <property type="entry name" value="FAR_NAD-bd"/>
</dbReference>
<protein>
    <submittedName>
        <fullName evidence="10">Uncharacterized protein</fullName>
    </submittedName>
</protein>
<feature type="domain" description="PKS/mFAS DH" evidence="9">
    <location>
        <begin position="1279"/>
        <end position="1593"/>
    </location>
</feature>
<dbReference type="PROSITE" id="PS00012">
    <property type="entry name" value="PHOSPHOPANTETHEINE"/>
    <property type="match status" value="1"/>
</dbReference>
<evidence type="ECO:0000256" key="6">
    <source>
        <dbReference type="SAM" id="MobiDB-lite"/>
    </source>
</evidence>
<gene>
    <name evidence="10" type="ORF">S40285_08797</name>
</gene>
<dbReference type="PROSITE" id="PS52004">
    <property type="entry name" value="KS3_2"/>
    <property type="match status" value="1"/>
</dbReference>
<dbReference type="Pfam" id="PF00109">
    <property type="entry name" value="ketoacyl-synt"/>
    <property type="match status" value="1"/>
</dbReference>
<keyword evidence="1" id="KW-0596">Phosphopantetheine</keyword>
<dbReference type="InterPro" id="IPR032088">
    <property type="entry name" value="SAT"/>
</dbReference>
<dbReference type="SMART" id="SM00823">
    <property type="entry name" value="PKS_PP"/>
    <property type="match status" value="1"/>
</dbReference>
<dbReference type="InterPro" id="IPR014031">
    <property type="entry name" value="Ketoacyl_synth_C"/>
</dbReference>
<evidence type="ECO:0000256" key="5">
    <source>
        <dbReference type="PROSITE-ProRule" id="PRU01363"/>
    </source>
</evidence>
<dbReference type="InterPro" id="IPR009081">
    <property type="entry name" value="PP-bd_ACP"/>
</dbReference>
<dbReference type="SUPFAM" id="SSF51735">
    <property type="entry name" value="NAD(P)-binding Rossmann-fold domains"/>
    <property type="match status" value="1"/>
</dbReference>
<dbReference type="PANTHER" id="PTHR43775:SF14">
    <property type="entry name" value="ITERATIVE POLYKETIDE SYNTHASE AFOE-RELATED"/>
    <property type="match status" value="1"/>
</dbReference>
<dbReference type="InterPro" id="IPR016039">
    <property type="entry name" value="Thiolase-like"/>
</dbReference>